<dbReference type="GeneID" id="16797427"/>
<dbReference type="Proteomes" id="UP000014725">
    <property type="component" value="Segment"/>
</dbReference>
<dbReference type="EMBL" id="KC821624">
    <property type="protein sequence ID" value="AGO48998.1"/>
    <property type="molecule type" value="Genomic_DNA"/>
</dbReference>
<sequence length="51" mass="5601">MIGGFILGLVVGVAGSYFFFRNNPNIEAKVDEVVDEVVDKVDEELKSNAKK</sequence>
<accession>S0A442</accession>
<protein>
    <submittedName>
        <fullName evidence="1">Uncharacterized protein</fullName>
    </submittedName>
</protein>
<gene>
    <name evidence="1" type="ORF">Phi14:2_gp120</name>
</gene>
<keyword evidence="2" id="KW-1185">Reference proteome</keyword>
<proteinExistence type="predicted"/>
<dbReference type="KEGG" id="vg:16797427"/>
<evidence type="ECO:0000313" key="1">
    <source>
        <dbReference type="EMBL" id="AGO48998.1"/>
    </source>
</evidence>
<organism evidence="1 2">
    <name type="scientific">Cellulophaga phage phi14:2</name>
    <dbReference type="NCBI Taxonomy" id="1327990"/>
    <lineage>
        <taxon>Viruses</taxon>
        <taxon>Duplodnaviria</taxon>
        <taxon>Heunggongvirae</taxon>
        <taxon>Uroviricota</taxon>
        <taxon>Caudoviricetes</taxon>
        <taxon>Crassvirales</taxon>
        <taxon>Steigviridae</taxon>
        <taxon>Asinivirinae</taxon>
        <taxon>Akihdevirus</taxon>
        <taxon>Akihdevirus balticus</taxon>
    </lineage>
</organism>
<evidence type="ECO:0000313" key="2">
    <source>
        <dbReference type="Proteomes" id="UP000014725"/>
    </source>
</evidence>
<name>S0A442_9CAUD</name>
<reference evidence="1 2" key="1">
    <citation type="journal article" date="2013" name="Proc. Natl. Acad. Sci. U.S.A.">
        <title>Twelve previously unknown phage genera are ubiquitous in global oceans.</title>
        <authorList>
            <person name="Holmfeldt K."/>
            <person name="Solonenko N."/>
            <person name="Shah M."/>
            <person name="Corrier K."/>
            <person name="Riemann L."/>
            <person name="Verberkmoes N.C."/>
            <person name="Sullivan M.B."/>
        </authorList>
    </citation>
    <scope>NUCLEOTIDE SEQUENCE [LARGE SCALE GENOMIC DNA]</scope>
    <source>
        <strain evidence="1">Phi14:2</strain>
    </source>
</reference>
<reference evidence="2" key="2">
    <citation type="submission" date="2013-03" db="EMBL/GenBank/DDBJ databases">
        <title>The Cellulophaga phages: a novel, diverse, and globally ubiquitous model system.</title>
        <authorList>
            <person name="Holmfeldt K."/>
            <person name="Solonenko N."/>
            <person name="Shah M."/>
            <person name="Corrier K."/>
            <person name="Riemann L."/>
            <person name="VerBerkmoes N.C."/>
            <person name="Sullivan M.B."/>
        </authorList>
    </citation>
    <scope>NUCLEOTIDE SEQUENCE [LARGE SCALE GENOMIC DNA]</scope>
</reference>